<keyword evidence="2" id="KW-1185">Reference proteome</keyword>
<gene>
    <name evidence="1" type="ORF">CHARACLAT_032560</name>
</gene>
<protein>
    <submittedName>
        <fullName evidence="1">Uncharacterized protein</fullName>
    </submittedName>
</protein>
<dbReference type="EMBL" id="JAHUTJ010005894">
    <property type="protein sequence ID" value="MED6266131.1"/>
    <property type="molecule type" value="Genomic_DNA"/>
</dbReference>
<comment type="caution">
    <text evidence="1">The sequence shown here is derived from an EMBL/GenBank/DDBJ whole genome shotgun (WGS) entry which is preliminary data.</text>
</comment>
<evidence type="ECO:0000313" key="2">
    <source>
        <dbReference type="Proteomes" id="UP001352852"/>
    </source>
</evidence>
<reference evidence="1 2" key="1">
    <citation type="submission" date="2021-06" db="EMBL/GenBank/DDBJ databases">
        <authorList>
            <person name="Palmer J.M."/>
        </authorList>
    </citation>
    <scope>NUCLEOTIDE SEQUENCE [LARGE SCALE GENOMIC DNA]</scope>
    <source>
        <strain evidence="1 2">CL_MEX2019</strain>
        <tissue evidence="1">Muscle</tissue>
    </source>
</reference>
<name>A0ABU7CVG7_9TELE</name>
<sequence length="127" mass="13724">MVSGLGPVLLYPLSRSGKEAVMKVFLMEFIQEKEARFQAVGLDEVCYPDCSQEFSSPAAILCEFVPDGASSMFALNLAPAFFTNLWHICHHITVYLCPVLGVHLDLSASVPAPANMNGPPELSPSVP</sequence>
<accession>A0ABU7CVG7</accession>
<organism evidence="1 2">
    <name type="scientific">Characodon lateralis</name>
    <dbReference type="NCBI Taxonomy" id="208331"/>
    <lineage>
        <taxon>Eukaryota</taxon>
        <taxon>Metazoa</taxon>
        <taxon>Chordata</taxon>
        <taxon>Craniata</taxon>
        <taxon>Vertebrata</taxon>
        <taxon>Euteleostomi</taxon>
        <taxon>Actinopterygii</taxon>
        <taxon>Neopterygii</taxon>
        <taxon>Teleostei</taxon>
        <taxon>Neoteleostei</taxon>
        <taxon>Acanthomorphata</taxon>
        <taxon>Ovalentaria</taxon>
        <taxon>Atherinomorphae</taxon>
        <taxon>Cyprinodontiformes</taxon>
        <taxon>Goodeidae</taxon>
        <taxon>Characodon</taxon>
    </lineage>
</organism>
<dbReference type="Proteomes" id="UP001352852">
    <property type="component" value="Unassembled WGS sequence"/>
</dbReference>
<proteinExistence type="predicted"/>
<evidence type="ECO:0000313" key="1">
    <source>
        <dbReference type="EMBL" id="MED6266131.1"/>
    </source>
</evidence>